<reference evidence="1" key="1">
    <citation type="submission" date="2022-10" db="EMBL/GenBank/DDBJ databases">
        <title>Description of microaerobic benzene degrading bacteria.</title>
        <authorList>
            <person name="Bedics A."/>
            <person name="Tancsics A."/>
            <person name="Banerjee S."/>
        </authorList>
    </citation>
    <scope>NUCLEOTIDE SEQUENCE</scope>
    <source>
        <strain evidence="1">D2M1</strain>
    </source>
</reference>
<protein>
    <submittedName>
        <fullName evidence="1">Uncharacterized protein</fullName>
    </submittedName>
</protein>
<evidence type="ECO:0000313" key="2">
    <source>
        <dbReference type="Proteomes" id="UP001148932"/>
    </source>
</evidence>
<evidence type="ECO:0000313" key="1">
    <source>
        <dbReference type="EMBL" id="MDD2180194.1"/>
    </source>
</evidence>
<dbReference type="Proteomes" id="UP001148932">
    <property type="component" value="Unassembled WGS sequence"/>
</dbReference>
<dbReference type="EMBL" id="JAPCKI010000019">
    <property type="protein sequence ID" value="MDD2180194.1"/>
    <property type="molecule type" value="Genomic_DNA"/>
</dbReference>
<sequence>MVIARNCMFVHDIAQMEIVKTMYLPLDKQASLPTLSARHLQSELEGLLA</sequence>
<proteinExistence type="predicted"/>
<keyword evidence="2" id="KW-1185">Reference proteome</keyword>
<comment type="caution">
    <text evidence="1">The sequence shown here is derived from an EMBL/GenBank/DDBJ whole genome shotgun (WGS) entry which is preliminary data.</text>
</comment>
<gene>
    <name evidence="1" type="ORF">OIN59_22375</name>
</gene>
<organism evidence="1 2">
    <name type="scientific">Acidovorax benzenivorans</name>
    <dbReference type="NCBI Taxonomy" id="2987520"/>
    <lineage>
        <taxon>Bacteria</taxon>
        <taxon>Pseudomonadati</taxon>
        <taxon>Pseudomonadota</taxon>
        <taxon>Betaproteobacteria</taxon>
        <taxon>Burkholderiales</taxon>
        <taxon>Comamonadaceae</taxon>
        <taxon>Acidovorax</taxon>
    </lineage>
</organism>
<name>A0ABT5S2P0_9BURK</name>
<accession>A0ABT5S2P0</accession>